<dbReference type="PANTHER" id="PTHR23419:SF8">
    <property type="entry name" value="FI09726P"/>
    <property type="match status" value="1"/>
</dbReference>
<comment type="caution">
    <text evidence="2">The sequence shown here is derived from an EMBL/GenBank/DDBJ whole genome shotgun (WGS) entry which is preliminary data.</text>
</comment>
<name>A0A538UAF8_UNCEI</name>
<comment type="similarity">
    <text evidence="1">Belongs to the CutA family.</text>
</comment>
<dbReference type="AlphaFoldDB" id="A0A538UAF8"/>
<sequence length="106" mass="11866">MLLAFTTFASAEDAARVVRTLVEERLIACGNLLPGARSLYRWKDGVADQAEVVVLMKTRKQDWTALMSRLHELHPYETPELIAVRIAAGAPKYMAWLDAALEPEPE</sequence>
<dbReference type="Proteomes" id="UP000319771">
    <property type="component" value="Unassembled WGS sequence"/>
</dbReference>
<accession>A0A538UAF8</accession>
<protein>
    <submittedName>
        <fullName evidence="2">Divalent-cation tolerance protein CutA</fullName>
    </submittedName>
</protein>
<evidence type="ECO:0000256" key="1">
    <source>
        <dbReference type="ARBA" id="ARBA00010169"/>
    </source>
</evidence>
<gene>
    <name evidence="2" type="ORF">E6K81_06725</name>
</gene>
<dbReference type="SUPFAM" id="SSF54913">
    <property type="entry name" value="GlnB-like"/>
    <property type="match status" value="1"/>
</dbReference>
<dbReference type="EMBL" id="VBPB01000097">
    <property type="protein sequence ID" value="TMQ72699.1"/>
    <property type="molecule type" value="Genomic_DNA"/>
</dbReference>
<dbReference type="GO" id="GO:0005507">
    <property type="term" value="F:copper ion binding"/>
    <property type="evidence" value="ECO:0007669"/>
    <property type="project" value="TreeGrafter"/>
</dbReference>
<evidence type="ECO:0000313" key="2">
    <source>
        <dbReference type="EMBL" id="TMQ72699.1"/>
    </source>
</evidence>
<proteinExistence type="inferred from homology"/>
<dbReference type="GO" id="GO:0010038">
    <property type="term" value="P:response to metal ion"/>
    <property type="evidence" value="ECO:0007669"/>
    <property type="project" value="InterPro"/>
</dbReference>
<reference evidence="2 3" key="1">
    <citation type="journal article" date="2019" name="Nat. Microbiol.">
        <title>Mediterranean grassland soil C-N compound turnover is dependent on rainfall and depth, and is mediated by genomically divergent microorganisms.</title>
        <authorList>
            <person name="Diamond S."/>
            <person name="Andeer P.F."/>
            <person name="Li Z."/>
            <person name="Crits-Christoph A."/>
            <person name="Burstein D."/>
            <person name="Anantharaman K."/>
            <person name="Lane K.R."/>
            <person name="Thomas B.C."/>
            <person name="Pan C."/>
            <person name="Northen T.R."/>
            <person name="Banfield J.F."/>
        </authorList>
    </citation>
    <scope>NUCLEOTIDE SEQUENCE [LARGE SCALE GENOMIC DNA]</scope>
    <source>
        <strain evidence="2">WS_11</strain>
    </source>
</reference>
<dbReference type="Gene3D" id="3.30.70.120">
    <property type="match status" value="1"/>
</dbReference>
<dbReference type="InterPro" id="IPR015867">
    <property type="entry name" value="N-reg_PII/ATP_PRibTrfase_C"/>
</dbReference>
<dbReference type="InterPro" id="IPR011322">
    <property type="entry name" value="N-reg_PII-like_a/b"/>
</dbReference>
<dbReference type="InterPro" id="IPR004323">
    <property type="entry name" value="Ion_tolerance_CutA"/>
</dbReference>
<dbReference type="PANTHER" id="PTHR23419">
    <property type="entry name" value="DIVALENT CATION TOLERANCE CUTA-RELATED"/>
    <property type="match status" value="1"/>
</dbReference>
<evidence type="ECO:0000313" key="3">
    <source>
        <dbReference type="Proteomes" id="UP000319771"/>
    </source>
</evidence>
<dbReference type="Pfam" id="PF03091">
    <property type="entry name" value="CutA1"/>
    <property type="match status" value="1"/>
</dbReference>
<organism evidence="2 3">
    <name type="scientific">Eiseniibacteriota bacterium</name>
    <dbReference type="NCBI Taxonomy" id="2212470"/>
    <lineage>
        <taxon>Bacteria</taxon>
        <taxon>Candidatus Eiseniibacteriota</taxon>
    </lineage>
</organism>